<dbReference type="OrthoDB" id="3557216at2759"/>
<evidence type="ECO:0000313" key="2">
    <source>
        <dbReference type="Proteomes" id="UP000294933"/>
    </source>
</evidence>
<sequence length="127" mass="13943">MGEFAKIPNHPAVVALGEEVGLQQQVQNMENRVNARLRAMADNQTARLSNSYCTTPHQTLTALVNSTTGEAIDNFPRTPREIKQLNAAEVDRLLQALEKPIEGVIATRRTRLLLAVGVVRELKMAAA</sequence>
<dbReference type="EMBL" id="ML170172">
    <property type="protein sequence ID" value="TDL22954.1"/>
    <property type="molecule type" value="Genomic_DNA"/>
</dbReference>
<dbReference type="AlphaFoldDB" id="A0A4Y7Q5V2"/>
<keyword evidence="2" id="KW-1185">Reference proteome</keyword>
<proteinExistence type="predicted"/>
<reference evidence="1 2" key="1">
    <citation type="submission" date="2018-06" db="EMBL/GenBank/DDBJ databases">
        <title>A transcriptomic atlas of mushroom development highlights an independent origin of complex multicellularity.</title>
        <authorList>
            <consortium name="DOE Joint Genome Institute"/>
            <person name="Krizsan K."/>
            <person name="Almasi E."/>
            <person name="Merenyi Z."/>
            <person name="Sahu N."/>
            <person name="Viragh M."/>
            <person name="Koszo T."/>
            <person name="Mondo S."/>
            <person name="Kiss B."/>
            <person name="Balint B."/>
            <person name="Kues U."/>
            <person name="Barry K."/>
            <person name="Hegedus J.C."/>
            <person name="Henrissat B."/>
            <person name="Johnson J."/>
            <person name="Lipzen A."/>
            <person name="Ohm R."/>
            <person name="Nagy I."/>
            <person name="Pangilinan J."/>
            <person name="Yan J."/>
            <person name="Xiong Y."/>
            <person name="Grigoriev I.V."/>
            <person name="Hibbett D.S."/>
            <person name="Nagy L.G."/>
        </authorList>
    </citation>
    <scope>NUCLEOTIDE SEQUENCE [LARGE SCALE GENOMIC DNA]</scope>
    <source>
        <strain evidence="1 2">SZMC22713</strain>
    </source>
</reference>
<dbReference type="Proteomes" id="UP000294933">
    <property type="component" value="Unassembled WGS sequence"/>
</dbReference>
<gene>
    <name evidence="1" type="ORF">BD410DRAFT_839272</name>
</gene>
<name>A0A4Y7Q5V2_9AGAM</name>
<evidence type="ECO:0000313" key="1">
    <source>
        <dbReference type="EMBL" id="TDL22954.1"/>
    </source>
</evidence>
<dbReference type="VEuPathDB" id="FungiDB:BD410DRAFT_839272"/>
<protein>
    <submittedName>
        <fullName evidence="1">Uncharacterized protein</fullName>
    </submittedName>
</protein>
<accession>A0A4Y7Q5V2</accession>
<organism evidence="1 2">
    <name type="scientific">Rickenella mellea</name>
    <dbReference type="NCBI Taxonomy" id="50990"/>
    <lineage>
        <taxon>Eukaryota</taxon>
        <taxon>Fungi</taxon>
        <taxon>Dikarya</taxon>
        <taxon>Basidiomycota</taxon>
        <taxon>Agaricomycotina</taxon>
        <taxon>Agaricomycetes</taxon>
        <taxon>Hymenochaetales</taxon>
        <taxon>Rickenellaceae</taxon>
        <taxon>Rickenella</taxon>
    </lineage>
</organism>